<protein>
    <submittedName>
        <fullName evidence="3">NADP-dependent oxidoreductase</fullName>
    </submittedName>
</protein>
<dbReference type="CDD" id="cd05288">
    <property type="entry name" value="PGDH"/>
    <property type="match status" value="1"/>
</dbReference>
<dbReference type="Pfam" id="PF00107">
    <property type="entry name" value="ADH_zinc_N"/>
    <property type="match status" value="1"/>
</dbReference>
<evidence type="ECO:0000259" key="2">
    <source>
        <dbReference type="SMART" id="SM00829"/>
    </source>
</evidence>
<dbReference type="PANTHER" id="PTHR43205">
    <property type="entry name" value="PROSTAGLANDIN REDUCTASE"/>
    <property type="match status" value="1"/>
</dbReference>
<dbReference type="SUPFAM" id="SSF51735">
    <property type="entry name" value="NAD(P)-binding Rossmann-fold domains"/>
    <property type="match status" value="1"/>
</dbReference>
<dbReference type="PANTHER" id="PTHR43205:SF7">
    <property type="entry name" value="PROSTAGLANDIN REDUCTASE 1"/>
    <property type="match status" value="1"/>
</dbReference>
<dbReference type="SMART" id="SM00829">
    <property type="entry name" value="PKS_ER"/>
    <property type="match status" value="1"/>
</dbReference>
<dbReference type="SUPFAM" id="SSF50129">
    <property type="entry name" value="GroES-like"/>
    <property type="match status" value="1"/>
</dbReference>
<keyword evidence="1" id="KW-0560">Oxidoreductase</keyword>
<dbReference type="InterPro" id="IPR036291">
    <property type="entry name" value="NAD(P)-bd_dom_sf"/>
</dbReference>
<feature type="domain" description="Enoyl reductase (ER)" evidence="2">
    <location>
        <begin position="17"/>
        <end position="336"/>
    </location>
</feature>
<dbReference type="Proteomes" id="UP000826540">
    <property type="component" value="Chromosome"/>
</dbReference>
<evidence type="ECO:0000313" key="3">
    <source>
        <dbReference type="EMBL" id="QYX31830.1"/>
    </source>
</evidence>
<dbReference type="Gene3D" id="3.90.180.10">
    <property type="entry name" value="Medium-chain alcohol dehydrogenases, catalytic domain"/>
    <property type="match status" value="1"/>
</dbReference>
<dbReference type="Gene3D" id="3.40.50.720">
    <property type="entry name" value="NAD(P)-binding Rossmann-like Domain"/>
    <property type="match status" value="1"/>
</dbReference>
<dbReference type="InterPro" id="IPR041694">
    <property type="entry name" value="ADH_N_2"/>
</dbReference>
<dbReference type="RefSeq" id="WP_220609822.1">
    <property type="nucleotide sequence ID" value="NZ_CP080598.1"/>
</dbReference>
<name>A0ABX8WZF8_9CYAN</name>
<evidence type="ECO:0000313" key="4">
    <source>
        <dbReference type="Proteomes" id="UP000826540"/>
    </source>
</evidence>
<evidence type="ECO:0000256" key="1">
    <source>
        <dbReference type="ARBA" id="ARBA00023002"/>
    </source>
</evidence>
<dbReference type="InterPro" id="IPR045010">
    <property type="entry name" value="MDR_fam"/>
</dbReference>
<keyword evidence="4" id="KW-1185">Reference proteome</keyword>
<dbReference type="Pfam" id="PF16884">
    <property type="entry name" value="ADH_N_2"/>
    <property type="match status" value="1"/>
</dbReference>
<dbReference type="InterPro" id="IPR020843">
    <property type="entry name" value="ER"/>
</dbReference>
<organism evidence="3 4">
    <name type="scientific">Sphaerospermopsis torques-reginae ITEP-024</name>
    <dbReference type="NCBI Taxonomy" id="984208"/>
    <lineage>
        <taxon>Bacteria</taxon>
        <taxon>Bacillati</taxon>
        <taxon>Cyanobacteriota</taxon>
        <taxon>Cyanophyceae</taxon>
        <taxon>Nostocales</taxon>
        <taxon>Aphanizomenonaceae</taxon>
        <taxon>Sphaerospermopsis</taxon>
        <taxon>Sphaerospermopsis torques-reginae</taxon>
    </lineage>
</organism>
<reference evidence="3 4" key="1">
    <citation type="journal article" date="2022" name="J. Am. Chem. Soc.">
        <title>Biosynthesis of Guanitoxin Enables Global Environmental Detection in Freshwater Cyanobacteria.</title>
        <authorList>
            <person name="Lima S.T."/>
            <person name="Fallon T.R."/>
            <person name="Cordoza J.L."/>
            <person name="Chekan J.R."/>
            <person name="Delbaje E."/>
            <person name="Hopiavuori A.R."/>
            <person name="Alvarenga D.O."/>
            <person name="Wood S.M."/>
            <person name="Luhavaya H."/>
            <person name="Baumgartner J.T."/>
            <person name="Dorr F.A."/>
            <person name="Etchegaray A."/>
            <person name="Pinto E."/>
            <person name="McKinnie S.M.K."/>
            <person name="Fiore M.F."/>
            <person name="Moore B.S."/>
        </authorList>
    </citation>
    <scope>NUCLEOTIDE SEQUENCE [LARGE SCALE GENOMIC DNA]</scope>
    <source>
        <strain evidence="3 4">ITEP-024</strain>
    </source>
</reference>
<dbReference type="InterPro" id="IPR013149">
    <property type="entry name" value="ADH-like_C"/>
</dbReference>
<dbReference type="EMBL" id="CP080598">
    <property type="protein sequence ID" value="QYX31830.1"/>
    <property type="molecule type" value="Genomic_DNA"/>
</dbReference>
<gene>
    <name evidence="3" type="ORF">K2F26_24230</name>
</gene>
<proteinExistence type="predicted"/>
<sequence>MKSSINRQWRLASRPVGDIKVSDFEYREEPIPIPKDGEILIRNIYLSLDPTHRIWMSDRPQYMPPVELGEVMRGMTIGVVEESKNPKFQRGDLVSGLLGWQDYALITTENLPYITKIPQPLTVPLTAFMGPLSFIGCTAYFGLLDIGKPQPGETLVVSAASGAVGSLVGQIGKIKGCRVVGITSSDEKCRYLLEELGFDAAINYQTADLIPAFAASCPQGIDIYFENVGGEILDAVLTQVNLNARIPLCGLISTYNTQEPVPGPYNFSQILMRRVLIKGFIVTDYVSQWDVAFREMGQWIQEGKLKYQQEIVQGLENAPTAILKLFNGEKMGKLIVQISEQP</sequence>
<accession>A0ABX8WZF8</accession>
<dbReference type="InterPro" id="IPR011032">
    <property type="entry name" value="GroES-like_sf"/>
</dbReference>